<comment type="subcellular location">
    <subcellularLocation>
        <location evidence="1">Membrane</location>
        <topology evidence="1">Multi-pass membrane protein</topology>
    </subcellularLocation>
</comment>
<keyword evidence="2" id="KW-0813">Transport</keyword>
<dbReference type="PROSITE" id="PS51384">
    <property type="entry name" value="FAD_FR"/>
    <property type="match status" value="1"/>
</dbReference>
<feature type="transmembrane region" description="Helical" evidence="7">
    <location>
        <begin position="60"/>
        <end position="81"/>
    </location>
</feature>
<feature type="transmembrane region" description="Helical" evidence="7">
    <location>
        <begin position="158"/>
        <end position="178"/>
    </location>
</feature>
<evidence type="ECO:0000256" key="1">
    <source>
        <dbReference type="ARBA" id="ARBA00004141"/>
    </source>
</evidence>
<dbReference type="GeneID" id="55997841"/>
<dbReference type="Proteomes" id="UP000509510">
    <property type="component" value="Chromosome VI"/>
</dbReference>
<feature type="domain" description="FAD-binding FR-type" evidence="8">
    <location>
        <begin position="245"/>
        <end position="359"/>
    </location>
</feature>
<organism evidence="9 10">
    <name type="scientific">Talaromyces rugulosus</name>
    <name type="common">Penicillium rugulosum</name>
    <dbReference type="NCBI Taxonomy" id="121627"/>
    <lineage>
        <taxon>Eukaryota</taxon>
        <taxon>Fungi</taxon>
        <taxon>Dikarya</taxon>
        <taxon>Ascomycota</taxon>
        <taxon>Pezizomycotina</taxon>
        <taxon>Eurotiomycetes</taxon>
        <taxon>Eurotiomycetidae</taxon>
        <taxon>Eurotiales</taxon>
        <taxon>Trichocomaceae</taxon>
        <taxon>Talaromyces</taxon>
        <taxon>Talaromyces sect. Islandici</taxon>
    </lineage>
</organism>
<dbReference type="CDD" id="cd06186">
    <property type="entry name" value="NOX_Duox_like_FAD_NADP"/>
    <property type="match status" value="1"/>
</dbReference>
<dbReference type="PANTHER" id="PTHR32361:SF26">
    <property type="entry name" value="FAD-BINDING 8 DOMAIN-CONTAINING PROTEIN-RELATED"/>
    <property type="match status" value="1"/>
</dbReference>
<dbReference type="Gene3D" id="3.40.50.80">
    <property type="entry name" value="Nucleotide-binding domain of ferredoxin-NADP reductase (FNR) module"/>
    <property type="match status" value="1"/>
</dbReference>
<evidence type="ECO:0000256" key="7">
    <source>
        <dbReference type="SAM" id="Phobius"/>
    </source>
</evidence>
<evidence type="ECO:0000313" key="10">
    <source>
        <dbReference type="Proteomes" id="UP000509510"/>
    </source>
</evidence>
<dbReference type="Pfam" id="PF08022">
    <property type="entry name" value="FAD_binding_8"/>
    <property type="match status" value="1"/>
</dbReference>
<evidence type="ECO:0000313" key="9">
    <source>
        <dbReference type="EMBL" id="QKX63192.1"/>
    </source>
</evidence>
<feature type="transmembrane region" description="Helical" evidence="7">
    <location>
        <begin position="6"/>
        <end position="28"/>
    </location>
</feature>
<dbReference type="InterPro" id="IPR013130">
    <property type="entry name" value="Fe3_Rdtase_TM_dom"/>
</dbReference>
<dbReference type="KEGG" id="trg:TRUGW13939_10361"/>
<sequence length="545" mass="60725">MDITSIYAVTAGGVCATLFFVSILPYVAPLASKTSTFISKHFIFPFLLHRHSFVGPWTRGAVLVHTLYVATNLFCLCFRAMSRIDAARRAGALSMINMVALFATGNLTICTDIFRISRHLSLQIHRATACMVASLIGLHIVLVMTTQRSFPLTESDNLFGLIGAGCVAGTFLFSLPYIRRQVYEIFLRTHQIQGYAFLYALWRHIPSTTLLPRLYTILAFAFVLVALLLQTLVIIYRNGIFSSRGCPRALVACGNLEIHGKNYVSPVIKVRVALSRPMKIAAGQYIHLWMPSVSWWSWAQLHPFTVISWSDGAQETLDLLVEPQRGFSADLLRHATAASPGSASFLALISGPHGISEDVRRYESVVFLVDGFGIAAAIPYLKKLICSYNTSVAEKVDHESSDHLLRYFFVYSRTRRVHLVWQVETLDIAIAIQSVLNGLLDDDLLKKSYLLTISIHVKSGGIIGDKLTFGNHKRAVVYKGSADYEQILPAELSGEFIQRLPGAQEERGEMLVMVAASNEVHDRTQVILRDYVHQKVAMAVLEYQP</sequence>
<dbReference type="GO" id="GO:0006826">
    <property type="term" value="P:iron ion transport"/>
    <property type="evidence" value="ECO:0007669"/>
    <property type="project" value="TreeGrafter"/>
</dbReference>
<evidence type="ECO:0000256" key="3">
    <source>
        <dbReference type="ARBA" id="ARBA00022692"/>
    </source>
</evidence>
<dbReference type="RefSeq" id="XP_035349366.1">
    <property type="nucleotide sequence ID" value="XM_035493473.1"/>
</dbReference>
<dbReference type="InterPro" id="IPR051410">
    <property type="entry name" value="Ferric/Cupric_Reductase"/>
</dbReference>
<dbReference type="GO" id="GO:0005886">
    <property type="term" value="C:plasma membrane"/>
    <property type="evidence" value="ECO:0007669"/>
    <property type="project" value="TreeGrafter"/>
</dbReference>
<feature type="transmembrane region" description="Helical" evidence="7">
    <location>
        <begin position="214"/>
        <end position="236"/>
    </location>
</feature>
<feature type="transmembrane region" description="Helical" evidence="7">
    <location>
        <begin position="93"/>
        <end position="114"/>
    </location>
</feature>
<reference evidence="10" key="1">
    <citation type="submission" date="2020-06" db="EMBL/GenBank/DDBJ databases">
        <title>A chromosome-scale genome assembly of Talaromyces rugulosus W13939.</title>
        <authorList>
            <person name="Wang B."/>
            <person name="Guo L."/>
            <person name="Ye K."/>
            <person name="Wang L."/>
        </authorList>
    </citation>
    <scope>NUCLEOTIDE SEQUENCE [LARGE SCALE GENOMIC DNA]</scope>
    <source>
        <strain evidence="10">W13939</strain>
    </source>
</reference>
<dbReference type="GO" id="GO:0000293">
    <property type="term" value="F:ferric-chelate reductase activity"/>
    <property type="evidence" value="ECO:0007669"/>
    <property type="project" value="TreeGrafter"/>
</dbReference>
<dbReference type="InterPro" id="IPR017927">
    <property type="entry name" value="FAD-bd_FR_type"/>
</dbReference>
<dbReference type="EMBL" id="CP055903">
    <property type="protein sequence ID" value="QKX63192.1"/>
    <property type="molecule type" value="Genomic_DNA"/>
</dbReference>
<keyword evidence="6 7" id="KW-0472">Membrane</keyword>
<proteinExistence type="predicted"/>
<evidence type="ECO:0000256" key="2">
    <source>
        <dbReference type="ARBA" id="ARBA00022448"/>
    </source>
</evidence>
<accession>A0A7H8R9Z7</accession>
<dbReference type="AlphaFoldDB" id="A0A7H8R9Z7"/>
<keyword evidence="10" id="KW-1185">Reference proteome</keyword>
<protein>
    <recommendedName>
        <fullName evidence="8">FAD-binding FR-type domain-containing protein</fullName>
    </recommendedName>
</protein>
<gene>
    <name evidence="9" type="ORF">TRUGW13939_10361</name>
</gene>
<dbReference type="InterPro" id="IPR039261">
    <property type="entry name" value="FNR_nucleotide-bd"/>
</dbReference>
<evidence type="ECO:0000256" key="5">
    <source>
        <dbReference type="ARBA" id="ARBA00023065"/>
    </source>
</evidence>
<feature type="transmembrane region" description="Helical" evidence="7">
    <location>
        <begin position="126"/>
        <end position="146"/>
    </location>
</feature>
<evidence type="ECO:0000256" key="6">
    <source>
        <dbReference type="ARBA" id="ARBA00023136"/>
    </source>
</evidence>
<keyword evidence="3 7" id="KW-0812">Transmembrane</keyword>
<name>A0A7H8R9Z7_TALRU</name>
<dbReference type="GO" id="GO:0015677">
    <property type="term" value="P:copper ion import"/>
    <property type="evidence" value="ECO:0007669"/>
    <property type="project" value="TreeGrafter"/>
</dbReference>
<keyword evidence="4 7" id="KW-1133">Transmembrane helix</keyword>
<evidence type="ECO:0000256" key="4">
    <source>
        <dbReference type="ARBA" id="ARBA00022989"/>
    </source>
</evidence>
<keyword evidence="5" id="KW-0406">Ion transport</keyword>
<dbReference type="GO" id="GO:0006879">
    <property type="term" value="P:intracellular iron ion homeostasis"/>
    <property type="evidence" value="ECO:0007669"/>
    <property type="project" value="TreeGrafter"/>
</dbReference>
<dbReference type="Pfam" id="PF01794">
    <property type="entry name" value="Ferric_reduct"/>
    <property type="match status" value="1"/>
</dbReference>
<dbReference type="InterPro" id="IPR013112">
    <property type="entry name" value="FAD-bd_8"/>
</dbReference>
<dbReference type="PANTHER" id="PTHR32361">
    <property type="entry name" value="FERRIC/CUPRIC REDUCTASE TRANSMEMBRANE COMPONENT"/>
    <property type="match status" value="1"/>
</dbReference>
<dbReference type="OrthoDB" id="4216461at2759"/>
<evidence type="ECO:0000259" key="8">
    <source>
        <dbReference type="PROSITE" id="PS51384"/>
    </source>
</evidence>